<evidence type="ECO:0000256" key="1">
    <source>
        <dbReference type="SAM" id="SignalP"/>
    </source>
</evidence>
<keyword evidence="3" id="KW-1185">Reference proteome</keyword>
<keyword evidence="1" id="KW-0732">Signal</keyword>
<dbReference type="AlphaFoldDB" id="A0A9P8QHZ5"/>
<organism evidence="2 3">
    <name type="scientific">Trichoderma cornu-damae</name>
    <dbReference type="NCBI Taxonomy" id="654480"/>
    <lineage>
        <taxon>Eukaryota</taxon>
        <taxon>Fungi</taxon>
        <taxon>Dikarya</taxon>
        <taxon>Ascomycota</taxon>
        <taxon>Pezizomycotina</taxon>
        <taxon>Sordariomycetes</taxon>
        <taxon>Hypocreomycetidae</taxon>
        <taxon>Hypocreales</taxon>
        <taxon>Hypocreaceae</taxon>
        <taxon>Trichoderma</taxon>
    </lineage>
</organism>
<evidence type="ECO:0000313" key="3">
    <source>
        <dbReference type="Proteomes" id="UP000827724"/>
    </source>
</evidence>
<dbReference type="EMBL" id="JAIWOZ010000004">
    <property type="protein sequence ID" value="KAH6605680.1"/>
    <property type="molecule type" value="Genomic_DNA"/>
</dbReference>
<feature type="chain" id="PRO_5040238948" description="Secreted protein" evidence="1">
    <location>
        <begin position="25"/>
        <end position="185"/>
    </location>
</feature>
<feature type="signal peptide" evidence="1">
    <location>
        <begin position="1"/>
        <end position="24"/>
    </location>
</feature>
<protein>
    <recommendedName>
        <fullName evidence="4">Secreted protein</fullName>
    </recommendedName>
</protein>
<dbReference type="Proteomes" id="UP000827724">
    <property type="component" value="Unassembled WGS sequence"/>
</dbReference>
<name>A0A9P8QHZ5_9HYPO</name>
<reference evidence="2" key="1">
    <citation type="submission" date="2021-08" db="EMBL/GenBank/DDBJ databases">
        <title>Chromosome-Level Trichoderma cornu-damae using Hi-C Data.</title>
        <authorList>
            <person name="Kim C.S."/>
        </authorList>
    </citation>
    <scope>NUCLEOTIDE SEQUENCE</scope>
    <source>
        <strain evidence="2">KA19-0412C</strain>
    </source>
</reference>
<gene>
    <name evidence="2" type="ORF">Trco_004833</name>
</gene>
<proteinExistence type="predicted"/>
<sequence length="185" mass="19164">MSLLCKLVVRVAVCVNGLVQLLKSHEGVDQFIVGVEERAEPLLVVDVPGDPFQAGLVGILGPAAEQLPALLPHLGIRQLGGAADAQPLQQRLVGKRPLEARAGVLDQAVQQDQSADLAVHVAVFELLANGAGGLRGAGRLDGDDFDEVGDAADVLLVVGLGGERLDGDRDGRSCLGERAEDSLTG</sequence>
<comment type="caution">
    <text evidence="2">The sequence shown here is derived from an EMBL/GenBank/DDBJ whole genome shotgun (WGS) entry which is preliminary data.</text>
</comment>
<accession>A0A9P8QHZ5</accession>
<evidence type="ECO:0008006" key="4">
    <source>
        <dbReference type="Google" id="ProtNLM"/>
    </source>
</evidence>
<evidence type="ECO:0000313" key="2">
    <source>
        <dbReference type="EMBL" id="KAH6605680.1"/>
    </source>
</evidence>